<proteinExistence type="predicted"/>
<dbReference type="RefSeq" id="WP_002855837.1">
    <property type="nucleotide sequence ID" value="NZ_AP028386.1"/>
</dbReference>
<sequence length="204" mass="23404">MKKIILLLGLSLVSLGALSFDELIYKDEVKPSFDCSKVKDDGKSDDELMICNEIGVRNEFENKKLALVDNIYSSLYQNISKKADKKTKKDFKAISKKMIKERKICIKNMQNTKAGENPILPLLNASDCMQEAYAKALLELTQRAKKDIKTKEVLEQIFKNKVDKYENLLTQSLNTNKDLQDFIDSLAKEDLIDSRAKFKLWNLN</sequence>
<evidence type="ECO:0000313" key="1">
    <source>
        <dbReference type="EMBL" id="EDJ6168763.1"/>
    </source>
</evidence>
<protein>
    <submittedName>
        <fullName evidence="1">Uncharacterized protein</fullName>
    </submittedName>
</protein>
<accession>A0A3Z9Z8F6</accession>
<dbReference type="EMBL" id="AAMOXJ010000005">
    <property type="protein sequence ID" value="EDJ6168763.1"/>
    <property type="molecule type" value="Genomic_DNA"/>
</dbReference>
<name>A0A3Z9Z8F6_CAMJU</name>
<organism evidence="1 2">
    <name type="scientific">Campylobacter jejuni</name>
    <dbReference type="NCBI Taxonomy" id="197"/>
    <lineage>
        <taxon>Bacteria</taxon>
        <taxon>Pseudomonadati</taxon>
        <taxon>Campylobacterota</taxon>
        <taxon>Epsilonproteobacteria</taxon>
        <taxon>Campylobacterales</taxon>
        <taxon>Campylobacteraceae</taxon>
        <taxon>Campylobacter</taxon>
    </lineage>
</organism>
<comment type="caution">
    <text evidence="1">The sequence shown here is derived from an EMBL/GenBank/DDBJ whole genome shotgun (WGS) entry which is preliminary data.</text>
</comment>
<reference evidence="1 2" key="1">
    <citation type="submission" date="2019-10" db="EMBL/GenBank/DDBJ databases">
        <authorList>
            <consortium name="PulseNet: The National Subtyping Network for Foodborne Disease Surveillance"/>
            <person name="Tarr C.L."/>
            <person name="Trees E."/>
            <person name="Katz L.S."/>
            <person name="Carleton-Romer H.A."/>
            <person name="Stroika S."/>
            <person name="Kucerova Z."/>
            <person name="Roache K.F."/>
            <person name="Sabol A.L."/>
            <person name="Besser J."/>
            <person name="Gerner-Smidt P."/>
        </authorList>
    </citation>
    <scope>NUCLEOTIDE SEQUENCE [LARGE SCALE GENOMIC DNA]</scope>
    <source>
        <strain evidence="1 2">PNUSAC012955</strain>
    </source>
</reference>
<gene>
    <name evidence="1" type="ORF">GFF90_04030</name>
</gene>
<dbReference type="AlphaFoldDB" id="A0A3Z9Z8F6"/>
<evidence type="ECO:0000313" key="2">
    <source>
        <dbReference type="Proteomes" id="UP000482054"/>
    </source>
</evidence>
<dbReference type="Proteomes" id="UP000482054">
    <property type="component" value="Unassembled WGS sequence"/>
</dbReference>